<dbReference type="EMBL" id="BSXV01008093">
    <property type="protein sequence ID" value="GMF05979.1"/>
    <property type="molecule type" value="Genomic_DNA"/>
</dbReference>
<evidence type="ECO:0000313" key="1">
    <source>
        <dbReference type="EMBL" id="GMF05979.1"/>
    </source>
</evidence>
<proteinExistence type="predicted"/>
<accession>A0ACB5UB62</accession>
<comment type="caution">
    <text evidence="1">The sequence shown here is derived from an EMBL/GenBank/DDBJ whole genome shotgun (WGS) entry which is preliminary data.</text>
</comment>
<evidence type="ECO:0000313" key="2">
    <source>
        <dbReference type="Proteomes" id="UP001165101"/>
    </source>
</evidence>
<name>A0ACB5UB62_CANBO</name>
<sequence length="105" mass="11877">MYKVRLNKKSVAELRTVPNDINNSTTGIITASLKPTKTISISNPTPASVPQAHESSLSATTTSSNSNKRKSYFDLIREEAENKKKIKQLEDEVNELRNWMNNEKR</sequence>
<organism evidence="1 2">
    <name type="scientific">Candida boidinii</name>
    <name type="common">Yeast</name>
    <dbReference type="NCBI Taxonomy" id="5477"/>
    <lineage>
        <taxon>Eukaryota</taxon>
        <taxon>Fungi</taxon>
        <taxon>Dikarya</taxon>
        <taxon>Ascomycota</taxon>
        <taxon>Saccharomycotina</taxon>
        <taxon>Pichiomycetes</taxon>
        <taxon>Pichiales</taxon>
        <taxon>Pichiaceae</taxon>
        <taxon>Ogataea</taxon>
        <taxon>Ogataea/Candida clade</taxon>
    </lineage>
</organism>
<protein>
    <submittedName>
        <fullName evidence="1">Unnamed protein product</fullName>
    </submittedName>
</protein>
<dbReference type="Proteomes" id="UP001165101">
    <property type="component" value="Unassembled WGS sequence"/>
</dbReference>
<gene>
    <name evidence="1" type="ORF">Cboi01_000665300</name>
</gene>
<keyword evidence="2" id="KW-1185">Reference proteome</keyword>
<reference evidence="1" key="1">
    <citation type="submission" date="2023-04" db="EMBL/GenBank/DDBJ databases">
        <title>Candida boidinii NBRC 1967.</title>
        <authorList>
            <person name="Ichikawa N."/>
            <person name="Sato H."/>
            <person name="Tonouchi N."/>
        </authorList>
    </citation>
    <scope>NUCLEOTIDE SEQUENCE</scope>
    <source>
        <strain evidence="1">NBRC 1967</strain>
    </source>
</reference>